<evidence type="ECO:0008006" key="5">
    <source>
        <dbReference type="Google" id="ProtNLM"/>
    </source>
</evidence>
<name>A0AA36N8Q3_9DINO</name>
<keyword evidence="2" id="KW-0472">Membrane</keyword>
<evidence type="ECO:0000256" key="2">
    <source>
        <dbReference type="SAM" id="Phobius"/>
    </source>
</evidence>
<feature type="transmembrane region" description="Helical" evidence="2">
    <location>
        <begin position="250"/>
        <end position="273"/>
    </location>
</feature>
<feature type="transmembrane region" description="Helical" evidence="2">
    <location>
        <begin position="352"/>
        <end position="371"/>
    </location>
</feature>
<accession>A0AA36N8Q3</accession>
<keyword evidence="2" id="KW-1133">Transmembrane helix</keyword>
<proteinExistence type="predicted"/>
<organism evidence="3 4">
    <name type="scientific">Effrenium voratum</name>
    <dbReference type="NCBI Taxonomy" id="2562239"/>
    <lineage>
        <taxon>Eukaryota</taxon>
        <taxon>Sar</taxon>
        <taxon>Alveolata</taxon>
        <taxon>Dinophyceae</taxon>
        <taxon>Suessiales</taxon>
        <taxon>Symbiodiniaceae</taxon>
        <taxon>Effrenium</taxon>
    </lineage>
</organism>
<keyword evidence="4" id="KW-1185">Reference proteome</keyword>
<feature type="transmembrane region" description="Helical" evidence="2">
    <location>
        <begin position="323"/>
        <end position="346"/>
    </location>
</feature>
<evidence type="ECO:0000313" key="3">
    <source>
        <dbReference type="EMBL" id="CAJ1396799.1"/>
    </source>
</evidence>
<feature type="transmembrane region" description="Helical" evidence="2">
    <location>
        <begin position="154"/>
        <end position="176"/>
    </location>
</feature>
<dbReference type="EMBL" id="CAUJNA010003243">
    <property type="protein sequence ID" value="CAJ1396799.1"/>
    <property type="molecule type" value="Genomic_DNA"/>
</dbReference>
<evidence type="ECO:0000256" key="1">
    <source>
        <dbReference type="SAM" id="MobiDB-lite"/>
    </source>
</evidence>
<gene>
    <name evidence="3" type="ORF">EVOR1521_LOCUS20951</name>
</gene>
<feature type="region of interest" description="Disordered" evidence="1">
    <location>
        <begin position="16"/>
        <end position="37"/>
    </location>
</feature>
<protein>
    <recommendedName>
        <fullName evidence="5">Transmembrane protein</fullName>
    </recommendedName>
</protein>
<sequence>MMEMHLDLLRELGSHLDSSSHSLSPSKPSPSFHTFSSVDEGSEVDIIPRPHLILQDADEPDSEIPGLVGDASRFLNVPRPNRGSRMHSMDKSSQVQILESHSNLTPLEVQPTSARGFRLLEEHPILLYFLIGSPALAMLVVVLGFTIIHHQMISYGFTVFTTALYFLLALGSIFLLGRALRSSDLHLATSRLNVFVSDFKLRWTEVSGKEGWKYAAAWCFMMMCFSVTQGCEAFLTQTEEASPDVRAWKHVIQVVSSISFGVSSAVVMLSAYIQSHLLLGLDKSLDCWCCRIVNDVNFSTGVESWNAMQALLKCVGRELASSFVALQALATLGFIYFLVSGVTMIFRTEFSVLPLLVESFSSMPLLFLFMLSMRVCAHGADLTEKCRAMPAFVNQIPTNLYLDSGRQYLVQFIADSSAGFTVRNVKLTQEVFQKQLYVFVGLVSGLVSVFSRMYL</sequence>
<dbReference type="AlphaFoldDB" id="A0AA36N8Q3"/>
<feature type="compositionally biased region" description="Low complexity" evidence="1">
    <location>
        <begin position="16"/>
        <end position="33"/>
    </location>
</feature>
<feature type="transmembrane region" description="Helical" evidence="2">
    <location>
        <begin position="211"/>
        <end position="230"/>
    </location>
</feature>
<dbReference type="Proteomes" id="UP001178507">
    <property type="component" value="Unassembled WGS sequence"/>
</dbReference>
<feature type="transmembrane region" description="Helical" evidence="2">
    <location>
        <begin position="436"/>
        <end position="454"/>
    </location>
</feature>
<comment type="caution">
    <text evidence="3">The sequence shown here is derived from an EMBL/GenBank/DDBJ whole genome shotgun (WGS) entry which is preliminary data.</text>
</comment>
<keyword evidence="2" id="KW-0812">Transmembrane</keyword>
<evidence type="ECO:0000313" key="4">
    <source>
        <dbReference type="Proteomes" id="UP001178507"/>
    </source>
</evidence>
<feature type="transmembrane region" description="Helical" evidence="2">
    <location>
        <begin position="125"/>
        <end position="148"/>
    </location>
</feature>
<reference evidence="3" key="1">
    <citation type="submission" date="2023-08" db="EMBL/GenBank/DDBJ databases">
        <authorList>
            <person name="Chen Y."/>
            <person name="Shah S."/>
            <person name="Dougan E. K."/>
            <person name="Thang M."/>
            <person name="Chan C."/>
        </authorList>
    </citation>
    <scope>NUCLEOTIDE SEQUENCE</scope>
</reference>